<organism evidence="1 2">
    <name type="scientific">Medusavirus stheno T3</name>
    <dbReference type="NCBI Taxonomy" id="3069717"/>
    <lineage>
        <taxon>Viruses</taxon>
        <taxon>Varidnaviria</taxon>
        <taxon>Bamfordvirae</taxon>
        <taxon>Nucleocytoviricota</taxon>
        <taxon>Megaviricetes</taxon>
        <taxon>Mamonoviridae</taxon>
        <taxon>Medusavirus</taxon>
        <taxon>Medusavirus sthenus</taxon>
    </lineage>
</organism>
<reference evidence="1 2" key="1">
    <citation type="submission" date="2020-09" db="EMBL/GenBank/DDBJ databases">
        <authorList>
            <person name="Zhang R."/>
            <person name="Garcia K."/>
            <person name="Ogata H."/>
        </authorList>
    </citation>
    <scope>NUCLEOTIDE SEQUENCE [LARGE SCALE GENOMIC DNA]</scope>
    <source>
        <strain evidence="2">stheno</strain>
    </source>
</reference>
<proteinExistence type="predicted"/>
<keyword evidence="2" id="KW-1185">Reference proteome</keyword>
<evidence type="ECO:0000313" key="1">
    <source>
        <dbReference type="EMBL" id="QPB44184.1"/>
    </source>
</evidence>
<evidence type="ECO:0000313" key="2">
    <source>
        <dbReference type="Proteomes" id="UP001162098"/>
    </source>
</evidence>
<dbReference type="Proteomes" id="UP001162098">
    <property type="component" value="Segment"/>
</dbReference>
<sequence>MQPPASRKPKPATGVAKMLADAQKKAAPPSNTTVTLGKMTAHLSEASYFYEDTNGCVLDYKTAKEKNRHAPAGGDTVTAWRMIERQRASVRVVCGIKNQSPDTMAIVNLGWHPLKSASSDERWLHVRTSEGVESELMFSGVSFFARANTTVPRAWPPQFVSSATFCEIPSSAWTLRVTYKLDDIDESGFCVFIRATPNRGAHSQVPTFASRTQRTYWWLHSPPDLLFTVSGTAGVRGACQFGLAEVDLVVDEWRKHVNVPRFCLPQGALVLKNATSRAAKPPRKRPNASVTHSGNDMVIVLGSEAEPPAPPTDDDVPLDVQRAVEAFYVLENPGDDDKSEAPPLLVESHEAEVAFPHHSVERRRTHDIETPSWAFVLDIIQRADLSMDLLSRSLASAYCNPEHTPSYPINCWI</sequence>
<name>A0A7S8BCW8_9VIRU</name>
<dbReference type="EMBL" id="MW018138">
    <property type="protein sequence ID" value="QPB44184.1"/>
    <property type="molecule type" value="Genomic_DNA"/>
</dbReference>
<dbReference type="KEGG" id="vg:80543380"/>
<accession>A0A7S8BCW8</accession>
<protein>
    <submittedName>
        <fullName evidence="1">Uncharacterized protein</fullName>
    </submittedName>
</protein>